<evidence type="ECO:0000256" key="1">
    <source>
        <dbReference type="SAM" id="Coils"/>
    </source>
</evidence>
<dbReference type="EMBL" id="CWQJ01000036">
    <property type="protein sequence ID" value="CSC81689.1"/>
    <property type="molecule type" value="Genomic_DNA"/>
</dbReference>
<dbReference type="Proteomes" id="UP000046067">
    <property type="component" value="Unassembled WGS sequence"/>
</dbReference>
<gene>
    <name evidence="10" type="ORF">D6U24_12495</name>
    <name evidence="8" type="ORF">ERS013200_03521</name>
    <name evidence="7" type="ORF">ERS013201_03641</name>
    <name evidence="9" type="ORF">KIN13_15860</name>
    <name evidence="6" type="ORF">VC_0490</name>
</gene>
<dbReference type="KEGG" id="vcq:EN18_19490"/>
<dbReference type="Proteomes" id="UP000471242">
    <property type="component" value="Unassembled WGS sequence"/>
</dbReference>
<name>A0A060KSR0_VIBCL</name>
<dbReference type="EMBL" id="CWQY01000036">
    <property type="protein sequence ID" value="CSD20536.1"/>
    <property type="molecule type" value="Genomic_DNA"/>
</dbReference>
<evidence type="ECO:0000313" key="2">
    <source>
        <dbReference type="EMBL" id="AIC64118.1"/>
    </source>
</evidence>
<dbReference type="EMBL" id="JAHBND010000663">
    <property type="protein sequence ID" value="MBS7674894.1"/>
    <property type="molecule type" value="Genomic_DNA"/>
</dbReference>
<evidence type="ECO:0000313" key="4">
    <source>
        <dbReference type="EMBL" id="AIC64162.1"/>
    </source>
</evidence>
<dbReference type="InterPro" id="IPR022205">
    <property type="entry name" value="DUF3732"/>
</dbReference>
<organism evidence="6">
    <name type="scientific">Vibrio cholerae</name>
    <dbReference type="NCBI Taxonomy" id="666"/>
    <lineage>
        <taxon>Bacteria</taxon>
        <taxon>Pseudomonadati</taxon>
        <taxon>Pseudomonadota</taxon>
        <taxon>Gammaproteobacteria</taxon>
        <taxon>Vibrionales</taxon>
        <taxon>Vibrionaceae</taxon>
        <taxon>Vibrio</taxon>
    </lineage>
</organism>
<dbReference type="Pfam" id="PF12532">
    <property type="entry name" value="DUF3732"/>
    <property type="match status" value="1"/>
</dbReference>
<evidence type="ECO:0000313" key="11">
    <source>
        <dbReference type="Proteomes" id="UP000041770"/>
    </source>
</evidence>
<dbReference type="EMBL" id="KJ626223">
    <property type="protein sequence ID" value="AIC64223.1"/>
    <property type="molecule type" value="Genomic_DNA"/>
</dbReference>
<evidence type="ECO:0000313" key="10">
    <source>
        <dbReference type="EMBL" id="MVD24173.1"/>
    </source>
</evidence>
<feature type="coiled-coil region" evidence="1">
    <location>
        <begin position="199"/>
        <end position="233"/>
    </location>
</feature>
<reference evidence="6" key="1">
    <citation type="submission" date="2014-03" db="EMBL/GenBank/DDBJ databases">
        <title>Complete sequence of Vibrio Seventh Pandemic Island VSP-2.</title>
        <authorList>
            <person name="Cherkasov A.V."/>
            <person name="Krasnov Y.M."/>
            <person name="Agafonov D.A."/>
            <person name="Smirnova N.I."/>
        </authorList>
    </citation>
    <scope>NUCLEOTIDE SEQUENCE</scope>
    <source>
        <strain evidence="2">L3226</strain>
        <strain evidence="4">M1293</strain>
        <strain evidence="3">M818</strain>
        <strain evidence="5">R17644</strain>
        <strain evidence="6">R18899</strain>
    </source>
</reference>
<evidence type="ECO:0000313" key="9">
    <source>
        <dbReference type="EMBL" id="MBS7674894.1"/>
    </source>
</evidence>
<reference evidence="9" key="5">
    <citation type="submission" date="2023-08" db="EMBL/GenBank/DDBJ databases">
        <title>Vibrio cholerae Outbreaks in Tanzania Exemplify Founder Flush: Simultaneous Increases in Population Size and Genetic Diversity.</title>
        <authorList>
            <person name="Debes A.K."/>
            <person name="Mohammed A."/>
            <person name="Maseke I."/>
            <person name="Almeida M."/>
            <person name="Li S."/>
            <person name="Matimba H."/>
            <person name="Joachim A."/>
            <person name="Mizinduko M."/>
            <person name="Nyanga S."/>
            <person name="Kelly M."/>
            <person name="Kachwamba Y."/>
            <person name="Schaffer A.M."/>
            <person name="Nyanga A.S."/>
            <person name="Mghamba J."/>
            <person name="Mosha F.S."/>
            <person name="Sack D.A."/>
            <person name="Stine O.C."/>
        </authorList>
    </citation>
    <scope>NUCLEOTIDE SEQUENCE</scope>
    <source>
        <strain evidence="9">TDS0091212</strain>
    </source>
</reference>
<dbReference type="AlphaFoldDB" id="A0A060KSR0"/>
<dbReference type="OMA" id="ANWLYSH"/>
<dbReference type="RefSeq" id="WP_000466016.1">
    <property type="nucleotide sequence ID" value="NZ_AP018677.1"/>
</dbReference>
<evidence type="ECO:0000313" key="3">
    <source>
        <dbReference type="EMBL" id="AIC64130.1"/>
    </source>
</evidence>
<dbReference type="EMBL" id="KJ626220">
    <property type="protein sequence ID" value="AIC64130.1"/>
    <property type="molecule type" value="Genomic_DNA"/>
</dbReference>
<evidence type="ECO:0000313" key="5">
    <source>
        <dbReference type="EMBL" id="AIC64194.1"/>
    </source>
</evidence>
<dbReference type="EMBL" id="QZRB01000017">
    <property type="protein sequence ID" value="MVD24173.1"/>
    <property type="molecule type" value="Genomic_DNA"/>
</dbReference>
<reference evidence="10 13" key="3">
    <citation type="submission" date="2018-09" db="EMBL/GenBank/DDBJ databases">
        <title>Genomic epidemiology reveals two lineages of Vibrio cholerae that can cause global cholera epidemics despite absence of cholera toxin gene.</title>
        <authorList>
            <person name="Wang H."/>
            <person name="Zen W."/>
            <person name="Yu H."/>
            <person name="Zhang W."/>
            <person name="Pan J."/>
            <person name="Yang C."/>
            <person name="Cui Y."/>
        </authorList>
    </citation>
    <scope>NUCLEOTIDE SEQUENCE [LARGE SCALE GENOMIC DNA]</scope>
    <source>
        <strain evidence="10 13">00-1_S85</strain>
    </source>
</reference>
<sequence length="653" mass="74619">MFFQIEKVVLWSKEAKHKPRVIEFALNKVNLITGSSKSGKSSLIPIIDYCLGSSKCSIPVNTIRDTTAWYGVQIKTKHSRLLIARRDPSNQLSTSNAFFVEAENIEIPQNIEKHNVNIDTVKNRLNEISGVSNISFDFYDTGRIDKKRTSTRDLSAFNYQPQNIIANPNALFYKTDSFEHKSKLVTILPYVLGALSNTDIENQHRIKNLEEEYRKVERRLLKLKRQNEDWLSSAQAYVIKAMELGLVNSDKDIYQLKPERLLNVLKNIATKEIDYSTSAANIKYASEQEAEITKRSRDISNNLAKVKSRLQNINSMNRLANTHSDASRLKRERLSLSKWLLTQNDINSSLFSEPNEIRSLVLEPLARAFSNLEAELEVPIHVQGALSREKIYLEGELTRLASEMKDVNTQLKILRGNKRKLGYDAFSVGKFVGEVEKALSLMGESESESELSKEYKRLKKELSVLRLKIDPREFERKTKLQLAKVNKLASDWLPHLDTENPNAPISLHEKELTITVNSSGREDYLWEIGSGANWLSYHVAITLALHQHFSSLEASPVPNYIIYDQPSQVYFPSKLRHQATPEEDELALLEQDEDIVQVKKIFEAFNGAIEKTKDNLQIIVLDHAPSTLVKSIPKGHLVEEWRNGIKLIPLDWL</sequence>
<reference evidence="11 12" key="2">
    <citation type="submission" date="2015-07" db="EMBL/GenBank/DDBJ databases">
        <authorList>
            <consortium name="Pathogen Informatics"/>
        </authorList>
    </citation>
    <scope>NUCLEOTIDE SEQUENCE [LARGE SCALE GENOMIC DNA]</scope>
    <source>
        <strain evidence="8 11">A316</strain>
        <strain evidence="7 12">A325</strain>
    </source>
</reference>
<evidence type="ECO:0000313" key="12">
    <source>
        <dbReference type="Proteomes" id="UP000046067"/>
    </source>
</evidence>
<reference evidence="9" key="4">
    <citation type="submission" date="2021-05" db="EMBL/GenBank/DDBJ databases">
        <authorList>
            <person name="Stine C."/>
        </authorList>
    </citation>
    <scope>NUCLEOTIDE SEQUENCE</scope>
    <source>
        <strain evidence="9">TDS0091212</strain>
    </source>
</reference>
<dbReference type="EMBL" id="KJ626222">
    <property type="protein sequence ID" value="AIC64194.1"/>
    <property type="molecule type" value="Genomic_DNA"/>
</dbReference>
<keyword evidence="1" id="KW-0175">Coiled coil</keyword>
<protein>
    <submittedName>
        <fullName evidence="9">DUF3732 domain-containing protein</fullName>
    </submittedName>
    <submittedName>
        <fullName evidence="6">Plasmid-related protein</fullName>
    </submittedName>
    <submittedName>
        <fullName evidence="7">Protein of uncharacterized function (DUF3732)</fullName>
    </submittedName>
</protein>
<evidence type="ECO:0000313" key="6">
    <source>
        <dbReference type="EMBL" id="AIC64223.1"/>
    </source>
</evidence>
<dbReference type="PATRIC" id="fig|666.1969.peg.2214"/>
<evidence type="ECO:0000313" key="13">
    <source>
        <dbReference type="Proteomes" id="UP000471242"/>
    </source>
</evidence>
<accession>A0A060KSR0</accession>
<evidence type="ECO:0000313" key="7">
    <source>
        <dbReference type="EMBL" id="CSC81689.1"/>
    </source>
</evidence>
<dbReference type="Proteomes" id="UP001196338">
    <property type="component" value="Unassembled WGS sequence"/>
</dbReference>
<dbReference type="EMBL" id="KJ626219">
    <property type="protein sequence ID" value="AIC64118.1"/>
    <property type="molecule type" value="Genomic_DNA"/>
</dbReference>
<proteinExistence type="predicted"/>
<dbReference type="EMBL" id="KJ626221">
    <property type="protein sequence ID" value="AIC64162.1"/>
    <property type="molecule type" value="Genomic_DNA"/>
</dbReference>
<evidence type="ECO:0000313" key="8">
    <source>
        <dbReference type="EMBL" id="CSD20536.1"/>
    </source>
</evidence>
<dbReference type="Proteomes" id="UP000041770">
    <property type="component" value="Unassembled WGS sequence"/>
</dbReference>